<dbReference type="AlphaFoldDB" id="A0A4Y2RTJ6"/>
<organism evidence="2 3">
    <name type="scientific">Araneus ventricosus</name>
    <name type="common">Orbweaver spider</name>
    <name type="synonym">Epeira ventricosa</name>
    <dbReference type="NCBI Taxonomy" id="182803"/>
    <lineage>
        <taxon>Eukaryota</taxon>
        <taxon>Metazoa</taxon>
        <taxon>Ecdysozoa</taxon>
        <taxon>Arthropoda</taxon>
        <taxon>Chelicerata</taxon>
        <taxon>Arachnida</taxon>
        <taxon>Araneae</taxon>
        <taxon>Araneomorphae</taxon>
        <taxon>Entelegynae</taxon>
        <taxon>Araneoidea</taxon>
        <taxon>Araneidae</taxon>
        <taxon>Araneus</taxon>
    </lineage>
</organism>
<dbReference type="Proteomes" id="UP000499080">
    <property type="component" value="Unassembled WGS sequence"/>
</dbReference>
<feature type="chain" id="PRO_5021354718" description="Secreted protein" evidence="1">
    <location>
        <begin position="17"/>
        <end position="120"/>
    </location>
</feature>
<reference evidence="2 3" key="1">
    <citation type="journal article" date="2019" name="Sci. Rep.">
        <title>Orb-weaving spider Araneus ventricosus genome elucidates the spidroin gene catalogue.</title>
        <authorList>
            <person name="Kono N."/>
            <person name="Nakamura H."/>
            <person name="Ohtoshi R."/>
            <person name="Moran D.A.P."/>
            <person name="Shinohara A."/>
            <person name="Yoshida Y."/>
            <person name="Fujiwara M."/>
            <person name="Mori M."/>
            <person name="Tomita M."/>
            <person name="Arakawa K."/>
        </authorList>
    </citation>
    <scope>NUCLEOTIDE SEQUENCE [LARGE SCALE GENOMIC DNA]</scope>
</reference>
<accession>A0A4Y2RTJ6</accession>
<evidence type="ECO:0008006" key="4">
    <source>
        <dbReference type="Google" id="ProtNLM"/>
    </source>
</evidence>
<feature type="signal peptide" evidence="1">
    <location>
        <begin position="1"/>
        <end position="16"/>
    </location>
</feature>
<evidence type="ECO:0000313" key="3">
    <source>
        <dbReference type="Proteomes" id="UP000499080"/>
    </source>
</evidence>
<evidence type="ECO:0000313" key="2">
    <source>
        <dbReference type="EMBL" id="GBN79041.1"/>
    </source>
</evidence>
<gene>
    <name evidence="2" type="ORF">AVEN_99925_1</name>
</gene>
<comment type="caution">
    <text evidence="2">The sequence shown here is derived from an EMBL/GenBank/DDBJ whole genome shotgun (WGS) entry which is preliminary data.</text>
</comment>
<keyword evidence="1" id="KW-0732">Signal</keyword>
<sequence>MLTALLYFWCVPGSQVLYPSEFVPVSQHFRPDHIENGCRQSIMEELTIIDANLKTKFTNTKKVCKRKTRTTLSWHSDATARPESTTSQQYEYRPMIYIVGYFQCGVSSFLECWSGRGTYQ</sequence>
<evidence type="ECO:0000256" key="1">
    <source>
        <dbReference type="SAM" id="SignalP"/>
    </source>
</evidence>
<proteinExistence type="predicted"/>
<keyword evidence="3" id="KW-1185">Reference proteome</keyword>
<dbReference type="EMBL" id="BGPR01147357">
    <property type="protein sequence ID" value="GBN79041.1"/>
    <property type="molecule type" value="Genomic_DNA"/>
</dbReference>
<protein>
    <recommendedName>
        <fullName evidence="4">Secreted protein</fullName>
    </recommendedName>
</protein>
<name>A0A4Y2RTJ6_ARAVE</name>